<accession>A0A328P909</accession>
<dbReference type="EMBL" id="QLOE01000005">
    <property type="protein sequence ID" value="RAO78988.1"/>
    <property type="molecule type" value="Genomic_DNA"/>
</dbReference>
<feature type="domain" description="YdbS-like PH" evidence="3">
    <location>
        <begin position="45"/>
        <end position="119"/>
    </location>
</feature>
<evidence type="ECO:0000256" key="2">
    <source>
        <dbReference type="SAM" id="Phobius"/>
    </source>
</evidence>
<sequence>MEAAAKLEYSIASAVRLPLAQIVTWIFLIIILALIIKSIIDLISWRFTKYILTDQRVIIEKGLIHKEMSYIYYDKIVDVVFSQSLLERLVSAGDIQIFGGHEHTPIILENAPNPQRIDKLINQLISGDYEMSKVSRDDKAPREESVLKRHSNKFKRLK</sequence>
<evidence type="ECO:0000313" key="4">
    <source>
        <dbReference type="EMBL" id="RAO78988.1"/>
    </source>
</evidence>
<organism evidence="4 5">
    <name type="scientific">Methanothermobacter tenebrarum</name>
    <dbReference type="NCBI Taxonomy" id="680118"/>
    <lineage>
        <taxon>Archaea</taxon>
        <taxon>Methanobacteriati</taxon>
        <taxon>Methanobacteriota</taxon>
        <taxon>Methanomada group</taxon>
        <taxon>Methanobacteria</taxon>
        <taxon>Methanobacteriales</taxon>
        <taxon>Methanobacteriaceae</taxon>
        <taxon>Methanothermobacter</taxon>
    </lineage>
</organism>
<keyword evidence="2" id="KW-0472">Membrane</keyword>
<evidence type="ECO:0000259" key="3">
    <source>
        <dbReference type="Pfam" id="PF03703"/>
    </source>
</evidence>
<feature type="compositionally biased region" description="Basic and acidic residues" evidence="1">
    <location>
        <begin position="135"/>
        <end position="147"/>
    </location>
</feature>
<dbReference type="PANTHER" id="PTHR37938">
    <property type="entry name" value="BLL0215 PROTEIN"/>
    <property type="match status" value="1"/>
</dbReference>
<proteinExistence type="predicted"/>
<gene>
    <name evidence="4" type="ORF">DPC56_04940</name>
</gene>
<dbReference type="PANTHER" id="PTHR37938:SF1">
    <property type="entry name" value="BLL0215 PROTEIN"/>
    <property type="match status" value="1"/>
</dbReference>
<keyword evidence="2" id="KW-1133">Transmembrane helix</keyword>
<reference evidence="4 5" key="1">
    <citation type="submission" date="2018-06" db="EMBL/GenBank/DDBJ databases">
        <title>Draft genome sequence of hyperthermophilic methanogen Methanothermobacter tenebrarum sp. MCM-B 1447.</title>
        <authorList>
            <person name="Pore S.D."/>
            <person name="Dagar S."/>
            <person name="Dhakephalkar P.K."/>
        </authorList>
    </citation>
    <scope>NUCLEOTIDE SEQUENCE [LARGE SCALE GENOMIC DNA]</scope>
    <source>
        <strain evidence="4 5">MCM B 1447</strain>
    </source>
</reference>
<dbReference type="AlphaFoldDB" id="A0A328P909"/>
<keyword evidence="5" id="KW-1185">Reference proteome</keyword>
<dbReference type="Pfam" id="PF03703">
    <property type="entry name" value="bPH_2"/>
    <property type="match status" value="1"/>
</dbReference>
<feature type="transmembrane region" description="Helical" evidence="2">
    <location>
        <begin position="22"/>
        <end position="40"/>
    </location>
</feature>
<feature type="region of interest" description="Disordered" evidence="1">
    <location>
        <begin position="135"/>
        <end position="158"/>
    </location>
</feature>
<evidence type="ECO:0000313" key="5">
    <source>
        <dbReference type="Proteomes" id="UP000249782"/>
    </source>
</evidence>
<keyword evidence="2" id="KW-0812">Transmembrane</keyword>
<dbReference type="Proteomes" id="UP000249782">
    <property type="component" value="Unassembled WGS sequence"/>
</dbReference>
<name>A0A328P909_9EURY</name>
<dbReference type="InterPro" id="IPR005182">
    <property type="entry name" value="YdbS-like_PH"/>
</dbReference>
<evidence type="ECO:0000256" key="1">
    <source>
        <dbReference type="SAM" id="MobiDB-lite"/>
    </source>
</evidence>
<comment type="caution">
    <text evidence="4">The sequence shown here is derived from an EMBL/GenBank/DDBJ whole genome shotgun (WGS) entry which is preliminary data.</text>
</comment>
<feature type="compositionally biased region" description="Basic residues" evidence="1">
    <location>
        <begin position="148"/>
        <end position="158"/>
    </location>
</feature>
<protein>
    <submittedName>
        <fullName evidence="4">PH domain-containing protein</fullName>
    </submittedName>
</protein>